<name>A0A4R4PJE3_9ACTN</name>
<accession>A0A4R4PJE3</accession>
<dbReference type="Proteomes" id="UP000295075">
    <property type="component" value="Unassembled WGS sequence"/>
</dbReference>
<gene>
    <name evidence="1" type="ORF">E1261_31655</name>
</gene>
<dbReference type="EMBL" id="SMKA01000198">
    <property type="protein sequence ID" value="TDC22147.1"/>
    <property type="molecule type" value="Genomic_DNA"/>
</dbReference>
<dbReference type="RefSeq" id="WP_132413058.1">
    <property type="nucleotide sequence ID" value="NZ_SMKA01000198.1"/>
</dbReference>
<dbReference type="AlphaFoldDB" id="A0A4R4PJE3"/>
<evidence type="ECO:0000313" key="1">
    <source>
        <dbReference type="EMBL" id="TDC22147.1"/>
    </source>
</evidence>
<keyword evidence="2" id="KW-1185">Reference proteome</keyword>
<sequence length="63" mass="7102">MARQKKSVTADTSVWDDIAELARVNRRYETNEAGIALEVYVHLSKTEPDLLRRVMADLVAPTS</sequence>
<proteinExistence type="predicted"/>
<organism evidence="1 2">
    <name type="scientific">Kribbella albertanoniae</name>
    <dbReference type="NCBI Taxonomy" id="1266829"/>
    <lineage>
        <taxon>Bacteria</taxon>
        <taxon>Bacillati</taxon>
        <taxon>Actinomycetota</taxon>
        <taxon>Actinomycetes</taxon>
        <taxon>Propionibacteriales</taxon>
        <taxon>Kribbellaceae</taxon>
        <taxon>Kribbella</taxon>
    </lineage>
</organism>
<evidence type="ECO:0000313" key="2">
    <source>
        <dbReference type="Proteomes" id="UP000295075"/>
    </source>
</evidence>
<reference evidence="1 2" key="1">
    <citation type="submission" date="2019-03" db="EMBL/GenBank/DDBJ databases">
        <title>Draft genome sequences of novel Actinobacteria.</title>
        <authorList>
            <person name="Sahin N."/>
            <person name="Ay H."/>
            <person name="Saygin H."/>
        </authorList>
    </citation>
    <scope>NUCLEOTIDE SEQUENCE [LARGE SCALE GENOMIC DNA]</scope>
    <source>
        <strain evidence="1 2">JCM 30547</strain>
    </source>
</reference>
<protein>
    <submittedName>
        <fullName evidence="1">Uncharacterized protein</fullName>
    </submittedName>
</protein>
<comment type="caution">
    <text evidence="1">The sequence shown here is derived from an EMBL/GenBank/DDBJ whole genome shotgun (WGS) entry which is preliminary data.</text>
</comment>